<feature type="signal peptide" evidence="1">
    <location>
        <begin position="1"/>
        <end position="21"/>
    </location>
</feature>
<dbReference type="Gene3D" id="3.40.720.10">
    <property type="entry name" value="Alkaline Phosphatase, subunit A"/>
    <property type="match status" value="1"/>
</dbReference>
<comment type="caution">
    <text evidence="2">The sequence shown here is derived from an EMBL/GenBank/DDBJ whole genome shotgun (WGS) entry which is preliminary data.</text>
</comment>
<protein>
    <submittedName>
        <fullName evidence="2">Alkaline phosphodiesterase I</fullName>
        <ecNumber evidence="2">3.1.4.1</ecNumber>
        <ecNumber evidence="2">3.6.1.9</ecNumber>
    </submittedName>
</protein>
<dbReference type="Pfam" id="PF01663">
    <property type="entry name" value="Phosphodiest"/>
    <property type="match status" value="1"/>
</dbReference>
<gene>
    <name evidence="2" type="ORF">ADIS_4768</name>
</gene>
<reference evidence="2 3" key="1">
    <citation type="submission" date="2013-02" db="EMBL/GenBank/DDBJ databases">
        <title>A novel strain isolated from Lonar lake, Maharashtra, India.</title>
        <authorList>
            <person name="Singh A."/>
        </authorList>
    </citation>
    <scope>NUCLEOTIDE SEQUENCE [LARGE SCALE GENOMIC DNA]</scope>
    <source>
        <strain evidence="2 3">AK24</strain>
    </source>
</reference>
<evidence type="ECO:0000256" key="1">
    <source>
        <dbReference type="SAM" id="SignalP"/>
    </source>
</evidence>
<keyword evidence="2" id="KW-0378">Hydrolase</keyword>
<dbReference type="GO" id="GO:0047429">
    <property type="term" value="F:nucleoside triphosphate diphosphatase activity"/>
    <property type="evidence" value="ECO:0007669"/>
    <property type="project" value="UniProtKB-EC"/>
</dbReference>
<dbReference type="Gene3D" id="3.30.1360.180">
    <property type="match status" value="1"/>
</dbReference>
<dbReference type="CDD" id="cd16018">
    <property type="entry name" value="Enpp"/>
    <property type="match status" value="1"/>
</dbReference>
<feature type="chain" id="PRO_5004461751" evidence="1">
    <location>
        <begin position="22"/>
        <end position="424"/>
    </location>
</feature>
<evidence type="ECO:0000313" key="2">
    <source>
        <dbReference type="EMBL" id="EON74797.1"/>
    </source>
</evidence>
<dbReference type="PANTHER" id="PTHR10151:SF120">
    <property type="entry name" value="BIS(5'-ADENOSYL)-TRIPHOSPHATASE"/>
    <property type="match status" value="1"/>
</dbReference>
<dbReference type="InterPro" id="IPR017850">
    <property type="entry name" value="Alkaline_phosphatase_core_sf"/>
</dbReference>
<dbReference type="STRING" id="1232681.ADIS_4768"/>
<keyword evidence="3" id="KW-1185">Reference proteome</keyword>
<keyword evidence="1" id="KW-0732">Signal</keyword>
<dbReference type="EMBL" id="AQHR01000122">
    <property type="protein sequence ID" value="EON74797.1"/>
    <property type="molecule type" value="Genomic_DNA"/>
</dbReference>
<dbReference type="InterPro" id="IPR002591">
    <property type="entry name" value="Phosphodiest/P_Trfase"/>
</dbReference>
<dbReference type="EC" id="3.6.1.9" evidence="2"/>
<dbReference type="PATRIC" id="fig|1288963.3.peg.4758"/>
<dbReference type="PANTHER" id="PTHR10151">
    <property type="entry name" value="ECTONUCLEOTIDE PYROPHOSPHATASE/PHOSPHODIESTERASE"/>
    <property type="match status" value="1"/>
</dbReference>
<dbReference type="GO" id="GO:0004528">
    <property type="term" value="F:phosphodiesterase I activity"/>
    <property type="evidence" value="ECO:0007669"/>
    <property type="project" value="UniProtKB-EC"/>
</dbReference>
<dbReference type="OrthoDB" id="9779418at2"/>
<evidence type="ECO:0000313" key="3">
    <source>
        <dbReference type="Proteomes" id="UP000013909"/>
    </source>
</evidence>
<dbReference type="Proteomes" id="UP000013909">
    <property type="component" value="Unassembled WGS sequence"/>
</dbReference>
<proteinExistence type="predicted"/>
<organism evidence="2 3">
    <name type="scientific">Lunatimonas lonarensis</name>
    <dbReference type="NCBI Taxonomy" id="1232681"/>
    <lineage>
        <taxon>Bacteria</taxon>
        <taxon>Pseudomonadati</taxon>
        <taxon>Bacteroidota</taxon>
        <taxon>Cytophagia</taxon>
        <taxon>Cytophagales</taxon>
        <taxon>Cyclobacteriaceae</taxon>
    </lineage>
</organism>
<name>R7ZL48_9BACT</name>
<dbReference type="AlphaFoldDB" id="R7ZL48"/>
<sequence>MVNRFLFWILFSFVSFNAAYAQSQDAYVILVSLDGYRWDYTERFKPENIQRLIDDGVEAAGLLPAFPSKTFPNHYSIATGMLPEFHGLVNNTIRDPKKDMQYAISKREAVQDPFWYGGTPLWVLAEQAGLKTASYFFVGTEAPVKGIQPTYFYNYDAQVSNLTRISKVFEWLQLPDEERPRLITLYFSDMDDIGHRHGPDNDAKLRPAIEKLDRELGALMEGLKSFDLPIHLVLVSDHGMASVPKQNLLSLDEITKGIQGEVINNGALAHVFLEDRQMLESTQRVLASRGDHFRVVKPDDTGYYSANSPYANRLGDLLVVPELGYYLATAADRVRYQNRSALFVTDTFGEHGYSPSYPEMQGIFYAWGPFFRRGIQIPSFRNVHVYPLVCDLLGLQVPEEVQGDFAVLQPILIKDDADKKATSE</sequence>
<dbReference type="SUPFAM" id="SSF53649">
    <property type="entry name" value="Alkaline phosphatase-like"/>
    <property type="match status" value="1"/>
</dbReference>
<dbReference type="RefSeq" id="WP_010856879.1">
    <property type="nucleotide sequence ID" value="NZ_AQHR01000122.1"/>
</dbReference>
<accession>R7ZL48</accession>
<dbReference type="EC" id="3.1.4.1" evidence="2"/>